<name>A0A0S7BL51_9CHLR</name>
<dbReference type="STRING" id="360412.LARV_02506"/>
<gene>
    <name evidence="3" type="ORF">LARV_02506</name>
</gene>
<dbReference type="Proteomes" id="UP000055060">
    <property type="component" value="Unassembled WGS sequence"/>
</dbReference>
<evidence type="ECO:0000313" key="4">
    <source>
        <dbReference type="Proteomes" id="UP000055060"/>
    </source>
</evidence>
<dbReference type="GO" id="GO:0035312">
    <property type="term" value="F:5'-3' DNA exonuclease activity"/>
    <property type="evidence" value="ECO:0007669"/>
    <property type="project" value="TreeGrafter"/>
</dbReference>
<keyword evidence="4" id="KW-1185">Reference proteome</keyword>
<dbReference type="InterPro" id="IPR016195">
    <property type="entry name" value="Pol/histidinol_Pase-like"/>
</dbReference>
<keyword evidence="1" id="KW-1133">Transmembrane helix</keyword>
<keyword evidence="1" id="KW-0472">Membrane</keyword>
<keyword evidence="1" id="KW-0812">Transmembrane</keyword>
<reference evidence="3" key="1">
    <citation type="submission" date="2015-07" db="EMBL/GenBank/DDBJ databases">
        <title>Draft Genome Sequences of Anaerolinea thermolimosa IMO-1, Bellilinea caldifistulae GOMI-1, Leptolinea tardivitalis YMTK-2, Levilinea saccharolytica KIBI-1,Longilinea arvoryzae KOME-1, Previously Described as Members of the Anaerolineaceae (Chloroflexi).</title>
        <authorList>
            <person name="Sekiguchi Y."/>
            <person name="Ohashi A."/>
            <person name="Matsuura N."/>
            <person name="Tourlousse M.D."/>
        </authorList>
    </citation>
    <scope>NUCLEOTIDE SEQUENCE [LARGE SCALE GENOMIC DNA]</scope>
    <source>
        <strain evidence="3">KOME-1</strain>
    </source>
</reference>
<dbReference type="Gene3D" id="3.30.950.30">
    <property type="entry name" value="Schlafen, AAA domain"/>
    <property type="match status" value="1"/>
</dbReference>
<dbReference type="InterPro" id="IPR052018">
    <property type="entry name" value="PHP_domain"/>
</dbReference>
<dbReference type="PANTHER" id="PTHR42924">
    <property type="entry name" value="EXONUCLEASE"/>
    <property type="match status" value="1"/>
</dbReference>
<dbReference type="Pfam" id="PF04326">
    <property type="entry name" value="SLFN_AlbA_2"/>
    <property type="match status" value="1"/>
</dbReference>
<evidence type="ECO:0000256" key="1">
    <source>
        <dbReference type="SAM" id="Phobius"/>
    </source>
</evidence>
<sequence>MGKKHNRAALQWRCMDVHLHTPASTDFQQPEVTYLDVLQRAEARGLDIIAFTDHNTVSGYRRVLDEIHQLELLEKLNRLLPEERNRLNEYRRLFSKMLILPGFEFTATFGFHILGIFHPNTPIRDIEHLLLSLNIPSDHLDEGSQTVGATSDVLTAYRLINQAGGIVIAAHANSSNGVAMRGFSFGGQTKIAYTQDPNLHALEVTDLDQKGPRSTADFFNGTKPEYPRRMHCIQGSDSHRLTPDAARKKNLSIGDRATDVLLPELDFDDLRELFESNDFSRTRPHRVKEEPAFDFIQAAREEGANIIQDFHDSMTVRGGKLYEILSDVCAFANTNGGTLYIGMPDDPHKPVIGVPEGEQAVQALEKEINNRISPPLNCSIDLHDYKGKKLVRILIPRGDDPPYAVDDNKVYIRDEAETGLAVRDEIVNLVLRGKNQVAAAPAIPATPTEPVHPSEQVQAPASIHPAETENLDPRTGVEVLPPEERQGTQYFAMRDLRNGNTVKNVTRASARRLWHYAITRYAEIIGSLDTLSIDWRGNYGMLSSYKQNKTTFYDFIQRDGNHYRFFFGVTEDGIHGPWKVFSKED</sequence>
<dbReference type="AlphaFoldDB" id="A0A0S7BL51"/>
<dbReference type="SUPFAM" id="SSF89550">
    <property type="entry name" value="PHP domain-like"/>
    <property type="match status" value="1"/>
</dbReference>
<dbReference type="GO" id="GO:0004534">
    <property type="term" value="F:5'-3' RNA exonuclease activity"/>
    <property type="evidence" value="ECO:0007669"/>
    <property type="project" value="TreeGrafter"/>
</dbReference>
<dbReference type="PANTHER" id="PTHR42924:SF3">
    <property type="entry name" value="POLYMERASE_HISTIDINOL PHOSPHATASE N-TERMINAL DOMAIN-CONTAINING PROTEIN"/>
    <property type="match status" value="1"/>
</dbReference>
<feature type="transmembrane region" description="Helical" evidence="1">
    <location>
        <begin position="93"/>
        <end position="117"/>
    </location>
</feature>
<evidence type="ECO:0000313" key="3">
    <source>
        <dbReference type="EMBL" id="GAP14731.1"/>
    </source>
</evidence>
<dbReference type="InterPro" id="IPR038461">
    <property type="entry name" value="Schlafen_AlbA_2_dom_sf"/>
</dbReference>
<dbReference type="RefSeq" id="WP_236709970.1">
    <property type="nucleotide sequence ID" value="NZ_DF967972.1"/>
</dbReference>
<dbReference type="InterPro" id="IPR007421">
    <property type="entry name" value="Schlafen_AlbA_2_dom"/>
</dbReference>
<feature type="domain" description="Schlafen AlbA-2" evidence="2">
    <location>
        <begin position="320"/>
        <end position="418"/>
    </location>
</feature>
<dbReference type="Gene3D" id="3.20.20.140">
    <property type="entry name" value="Metal-dependent hydrolases"/>
    <property type="match status" value="1"/>
</dbReference>
<evidence type="ECO:0000259" key="2">
    <source>
        <dbReference type="Pfam" id="PF04326"/>
    </source>
</evidence>
<organism evidence="3">
    <name type="scientific">Longilinea arvoryzae</name>
    <dbReference type="NCBI Taxonomy" id="360412"/>
    <lineage>
        <taxon>Bacteria</taxon>
        <taxon>Bacillati</taxon>
        <taxon>Chloroflexota</taxon>
        <taxon>Anaerolineae</taxon>
        <taxon>Anaerolineales</taxon>
        <taxon>Anaerolineaceae</taxon>
        <taxon>Longilinea</taxon>
    </lineage>
</organism>
<proteinExistence type="predicted"/>
<protein>
    <submittedName>
        <fullName evidence="3">Predicted transcriptional regulator containing an HTH domain</fullName>
    </submittedName>
</protein>
<dbReference type="EMBL" id="DF967972">
    <property type="protein sequence ID" value="GAP14731.1"/>
    <property type="molecule type" value="Genomic_DNA"/>
</dbReference>
<accession>A0A0S7BL51</accession>